<gene>
    <name evidence="1" type="ORF">L3Q82_021314</name>
</gene>
<keyword evidence="2" id="KW-1185">Reference proteome</keyword>
<name>A0ACB8X457_9TELE</name>
<evidence type="ECO:0000313" key="1">
    <source>
        <dbReference type="EMBL" id="KAI3374761.1"/>
    </source>
</evidence>
<accession>A0ACB8X457</accession>
<reference evidence="1" key="1">
    <citation type="submission" date="2022-04" db="EMBL/GenBank/DDBJ databases">
        <title>Jade perch genome.</title>
        <authorList>
            <person name="Chao B."/>
        </authorList>
    </citation>
    <scope>NUCLEOTIDE SEQUENCE</scope>
    <source>
        <strain evidence="1">CB-2022</strain>
    </source>
</reference>
<organism evidence="1 2">
    <name type="scientific">Scortum barcoo</name>
    <name type="common">barcoo grunter</name>
    <dbReference type="NCBI Taxonomy" id="214431"/>
    <lineage>
        <taxon>Eukaryota</taxon>
        <taxon>Metazoa</taxon>
        <taxon>Chordata</taxon>
        <taxon>Craniata</taxon>
        <taxon>Vertebrata</taxon>
        <taxon>Euteleostomi</taxon>
        <taxon>Actinopterygii</taxon>
        <taxon>Neopterygii</taxon>
        <taxon>Teleostei</taxon>
        <taxon>Neoteleostei</taxon>
        <taxon>Acanthomorphata</taxon>
        <taxon>Eupercaria</taxon>
        <taxon>Centrarchiformes</taxon>
        <taxon>Terapontoidei</taxon>
        <taxon>Terapontidae</taxon>
        <taxon>Scortum</taxon>
    </lineage>
</organism>
<dbReference type="EMBL" id="CM041533">
    <property type="protein sequence ID" value="KAI3374761.1"/>
    <property type="molecule type" value="Genomic_DNA"/>
</dbReference>
<comment type="caution">
    <text evidence="1">The sequence shown here is derived from an EMBL/GenBank/DDBJ whole genome shotgun (WGS) entry which is preliminary data.</text>
</comment>
<sequence>MAITPGRNRKKNMFLSAAFRSAVSQTARQVRSLHQSAARAGAGGIFVHRDTPDNNADTPFEFTEENKKVAEVLEIAPMRVYEVATFYTMFLRQPVGKYFIQICTTTPCMLCNSDSILETIQNKLGIKVGETTPDKMFTLIEVECLGACVNAPMVQINDNYYEDLTPKDMEDIIDELKAGRVPPPGPRSGRFSCEPAGGLTSLTEPPKGPGFGLVRCRTMAKPGSDRDGAMVEKQAGKKSKEKLSPFTKTPKLDRSELLGKEGKAKSSMKRKLSFTTSPLRTEERDSDTDKDGPDKKKVKKEAGGKKSQANLLFGYPLSERKQMALLMQMTANSPDSTPSHPSQTTPVQKKVPSSASSRQKDKVNKRNERGETPLHMAAIRGDAKQVKELISLGADVNVKDFAGWTPLHEACNLGYYDVAKVLIAAGAEVNTQGLDDDTPLHDASSSGHKDIVKLLLRHGGNAFQANKRGERPVDVADSQELEQLLKGEVPLSDQDDSSSESEDPPSVNPSSVDDNMEDSDTEKDSDGKPATKASSSVPGLDEYEFKDEEEEEDLSKALNDRHILRRELRQREKEEKDRNHVAGKQSGKGDSSSKSKKQKASRVHCSSDTSSDEMESLSDKRNSPTCSQSSDNLKTDTRSKKETAEQKDKGKVKRKSKSQNKNKENQEDGKENSKTLVLSLATVSESTEKGREEDSFKMSFSPKDDSSVHLFHLSSIKSPKLNHSLTDKQTPLKQENTKMCISISDSSCPVDGVKYNHYTDADYCTEGSSTKGCKHKEKSKHQQKDSSVDGDDGRSSPYKDSSIGNSIDSTEGAIRKTDLDGKVVKKHKLKHKEKDKHRRDYEAERSRHRQKEARKDGHRNLEFDREFWKENFFKSDETDESLPVKKEGEDNSSLQKTSDSSPVKDERNAKEKHSSSKEKRPREEREKDKAVKKERKEAAGKEEKAKDSKLSERDEKVDCHGSGRIPEETLQSNSMKEETEEKPISGITADQEQLEPSEKGSREKTDKRLTGKEKDSEKMEKRHPDKEKKVKTEHPDKAEPQNSVDRWKEKERTGAISSHSPGDKNYKENEKLKSLSTMKKHEDGRKNKDKFEKRSDRERQDRDYSVGDHREKERTNSDKKGKPLEKTTDHSKSDRSKEKDCDRKKRDKIKDSTSSSSNLKLLLEEKKSYLSESGKSLSTKSKEEVVRTPEKDRDRRDRDRDSDKHKDKDKDRHKDRSQQAKINKGKPNETDADKAKSKASPATRDTKPKEKRLVNDDLMQTSFERMLSLKDQEIEQWHRKHLEKIKQKERERLKQRPLADPGKSKPKDRTKNEPCLSKELVRSKSSEASDVHSRDKTLKDGTSPRTVSLDGKSLPSISAKVMSAVENCLTRSPRPESDRCGLMSRSVSLVSVASSEDSCQATTLTPRHMEYDSDMNMEASDSQPAFLQSSLVIQATRSPSVHDKDCNSLPDVPQSNRTLLSGRHESPYLRAILDEDANSSTEGKGAEHQPKPSQPTEELRTRETPAETEESLDSQQHVNSVADSVEEREGSTPGALTPQMVNKDPESKILALPECSSSQTGSVEQKTLSSSDPLVPRDVQSLTETSQAECGDKDSDQPSMPTAGLSAEPSVLTSTKTFQQKEPVSGSESSQQAELGTTHVSDYKDKPLESADGAEQEGMETASESLRSESIGSPVPSTSSHIPSSTAGESLPGFSKTSLESECPQEDSDVNNQDCKKSRPSSDAAGSCLDVQMEKKDSMSSASSSSVSPEHKTEEMADIPQNSENNGGAAVSVTTESLSAEGGLATEGSPESKESGSELMEVTPSDEKPESSSSGEEQSQSTIQSGAQSDFSSSSSSSSSASGSSSPQSGDRDSDSSGAKVKVRSADEDVDVHVPHPRKRKMPKVSTAQPCSTTQQEKERGQQSLAAIVDSVKLEEIQPYQTERANPYYEFLHIRKKIEEKRKVLCSVTPQPPQYYDEYVTFNGSYLLDGNPLSKLCIPTITPPPSLPEQLKEMFKQQEVVRMKLRLQHSIEREKLIVSNEQEVLRVHYRAARTLANQTLPFSACTVLLDAEVYNMPQDVQSDDGKTSVRDRFNARQFMSWLQDVDDKFDKLKTCLLMRQQHEAAALNAVQRLEWQLKLQELDPATYKSTSFFEIPEFYIPLVEVNDDFDLTPI</sequence>
<evidence type="ECO:0000313" key="2">
    <source>
        <dbReference type="Proteomes" id="UP000831701"/>
    </source>
</evidence>
<dbReference type="Proteomes" id="UP000831701">
    <property type="component" value="Chromosome 3"/>
</dbReference>
<protein>
    <submittedName>
        <fullName evidence="1">Uncharacterized protein</fullName>
    </submittedName>
</protein>
<proteinExistence type="predicted"/>